<dbReference type="AlphaFoldDB" id="A0A7D9HCZ9"/>
<dbReference type="OrthoDB" id="7692318at2759"/>
<sequence>MEHGVPHWNYRVAGLKEDDNPSLSASSDEETERRDLSDSANQDESFGEEHQPITVLDKNIIDHQGSAKCKNICCAEDSTEPFQPRSKTILEKTSQASGVGKNFRNLKPLCPTRWTVRSDTIKAVLDNYEALKETCNNVVDEGGDVALKADGMLRRLKTFSTLFGLRLSYLVFSPVKECQGKTKAPFLARQRKVPARFDDGAPGHDFGSPKAFHRQQYFEVLDLVYQELVRRFDQKSFMLLRDIEQLLLRAANGNHFVIKEMISDIYANDLDLDRLDCSNSTVPIKVTKLETLCSLIAENPNNRKLFSEVDKLLRVFLTVPATSGTYVLSAQETEIIPSRDDGARKTKQCHTAKHLPVRV</sequence>
<proteinExistence type="predicted"/>
<feature type="region of interest" description="Disordered" evidence="1">
    <location>
        <begin position="1"/>
        <end position="54"/>
    </location>
</feature>
<organism evidence="2 3">
    <name type="scientific">Paramuricea clavata</name>
    <name type="common">Red gorgonian</name>
    <name type="synonym">Violescent sea-whip</name>
    <dbReference type="NCBI Taxonomy" id="317549"/>
    <lineage>
        <taxon>Eukaryota</taxon>
        <taxon>Metazoa</taxon>
        <taxon>Cnidaria</taxon>
        <taxon>Anthozoa</taxon>
        <taxon>Octocorallia</taxon>
        <taxon>Malacalcyonacea</taxon>
        <taxon>Plexauridae</taxon>
        <taxon>Paramuricea</taxon>
    </lineage>
</organism>
<evidence type="ECO:0000313" key="2">
    <source>
        <dbReference type="EMBL" id="CAB3979647.1"/>
    </source>
</evidence>
<dbReference type="Proteomes" id="UP001152795">
    <property type="component" value="Unassembled WGS sequence"/>
</dbReference>
<gene>
    <name evidence="2" type="ORF">PACLA_8A016647</name>
</gene>
<comment type="caution">
    <text evidence="2">The sequence shown here is derived from an EMBL/GenBank/DDBJ whole genome shotgun (WGS) entry which is preliminary data.</text>
</comment>
<reference evidence="2" key="1">
    <citation type="submission" date="2020-04" db="EMBL/GenBank/DDBJ databases">
        <authorList>
            <person name="Alioto T."/>
            <person name="Alioto T."/>
            <person name="Gomez Garrido J."/>
        </authorList>
    </citation>
    <scope>NUCLEOTIDE SEQUENCE</scope>
    <source>
        <strain evidence="2">A484AB</strain>
    </source>
</reference>
<evidence type="ECO:0000313" key="3">
    <source>
        <dbReference type="Proteomes" id="UP001152795"/>
    </source>
</evidence>
<accession>A0A7D9HCZ9</accession>
<protein>
    <submittedName>
        <fullName evidence="2">Uncharacterized protein</fullName>
    </submittedName>
</protein>
<dbReference type="EMBL" id="CACRXK020000216">
    <property type="protein sequence ID" value="CAB3979647.1"/>
    <property type="molecule type" value="Genomic_DNA"/>
</dbReference>
<name>A0A7D9HCZ9_PARCT</name>
<evidence type="ECO:0000256" key="1">
    <source>
        <dbReference type="SAM" id="MobiDB-lite"/>
    </source>
</evidence>
<keyword evidence="3" id="KW-1185">Reference proteome</keyword>